<dbReference type="EC" id="2.3.-.-" evidence="3"/>
<evidence type="ECO:0000256" key="1">
    <source>
        <dbReference type="SAM" id="Phobius"/>
    </source>
</evidence>
<protein>
    <submittedName>
        <fullName evidence="3">Acyltransferase family protein</fullName>
        <ecNumber evidence="3">2.3.-.-</ecNumber>
    </submittedName>
</protein>
<dbReference type="Proteomes" id="UP001634747">
    <property type="component" value="Unassembled WGS sequence"/>
</dbReference>
<feature type="transmembrane region" description="Helical" evidence="1">
    <location>
        <begin position="12"/>
        <end position="30"/>
    </location>
</feature>
<feature type="transmembrane region" description="Helical" evidence="1">
    <location>
        <begin position="140"/>
        <end position="161"/>
    </location>
</feature>
<keyword evidence="1" id="KW-1133">Transmembrane helix</keyword>
<dbReference type="RefSeq" id="WP_263414982.1">
    <property type="nucleotide sequence ID" value="NZ_BAABBH010000001.1"/>
</dbReference>
<dbReference type="InterPro" id="IPR002656">
    <property type="entry name" value="Acyl_transf_3_dom"/>
</dbReference>
<evidence type="ECO:0000313" key="3">
    <source>
        <dbReference type="EMBL" id="MFN2976833.1"/>
    </source>
</evidence>
<feature type="domain" description="Acyltransferase 3" evidence="2">
    <location>
        <begin position="11"/>
        <end position="347"/>
    </location>
</feature>
<accession>A0ABW9KNA7</accession>
<keyword evidence="1" id="KW-0812">Transmembrane</keyword>
<evidence type="ECO:0000259" key="2">
    <source>
        <dbReference type="Pfam" id="PF01757"/>
    </source>
</evidence>
<feature type="transmembrane region" description="Helical" evidence="1">
    <location>
        <begin position="91"/>
        <end position="112"/>
    </location>
</feature>
<dbReference type="InterPro" id="IPR050879">
    <property type="entry name" value="Acyltransferase_3"/>
</dbReference>
<evidence type="ECO:0000313" key="4">
    <source>
        <dbReference type="Proteomes" id="UP001634747"/>
    </source>
</evidence>
<dbReference type="Pfam" id="PF01757">
    <property type="entry name" value="Acyl_transf_3"/>
    <property type="match status" value="1"/>
</dbReference>
<keyword evidence="3" id="KW-0012">Acyltransferase</keyword>
<keyword evidence="3" id="KW-0808">Transferase</keyword>
<feature type="transmembrane region" description="Helical" evidence="1">
    <location>
        <begin position="237"/>
        <end position="256"/>
    </location>
</feature>
<sequence length="384" mass="42544">MPNESSKAQIRALTGLRGIAAAFVVVYHFLSTHHFSHNPANNILQHGYLTVDLFFVLSGFVMALNYGKLFAQGFSRHAYAGFLWRRIARVYPLYLVMTVTAFIIFSTGLVVFRPEHPLWRLLISNLLMVQAWGVDWSLDFPGWSISTEWAAYLLFPVLFAVTMKRRWGAAIAAGCASLAALGALCLYVGPLAPREPANALLNLWFYFDGLPVVRCLAGFTLGILTFRVFGTGWGQRFARHQVTAVTLILVLLAMLVVPKTDFAIVALFPLLILSLAADATAPARALTSRPLYFLGEISYSVYLVHGLIAPWVIDLAAYLPSHHVGHPRLVAAAFGIAATSLVSVAAYRWIEVPGRRWGRKFFEPARANRASDQRRELRAEPSGL</sequence>
<feature type="transmembrane region" description="Helical" evidence="1">
    <location>
        <begin position="262"/>
        <end position="279"/>
    </location>
</feature>
<proteinExistence type="predicted"/>
<reference evidence="3 4" key="1">
    <citation type="submission" date="2024-12" db="EMBL/GenBank/DDBJ databases">
        <authorList>
            <person name="Lee Y."/>
        </authorList>
    </citation>
    <scope>NUCLEOTIDE SEQUENCE [LARGE SCALE GENOMIC DNA]</scope>
    <source>
        <strain evidence="3 4">03SUJ4</strain>
    </source>
</reference>
<keyword evidence="4" id="KW-1185">Reference proteome</keyword>
<comment type="caution">
    <text evidence="3">The sequence shown here is derived from an EMBL/GenBank/DDBJ whole genome shotgun (WGS) entry which is preliminary data.</text>
</comment>
<dbReference type="PANTHER" id="PTHR23028">
    <property type="entry name" value="ACETYLTRANSFERASE"/>
    <property type="match status" value="1"/>
</dbReference>
<keyword evidence="1" id="KW-0472">Membrane</keyword>
<feature type="transmembrane region" description="Helical" evidence="1">
    <location>
        <begin position="168"/>
        <end position="189"/>
    </location>
</feature>
<organism evidence="3 4">
    <name type="scientific">Terriglobus aquaticus</name>
    <dbReference type="NCBI Taxonomy" id="940139"/>
    <lineage>
        <taxon>Bacteria</taxon>
        <taxon>Pseudomonadati</taxon>
        <taxon>Acidobacteriota</taxon>
        <taxon>Terriglobia</taxon>
        <taxon>Terriglobales</taxon>
        <taxon>Acidobacteriaceae</taxon>
        <taxon>Terriglobus</taxon>
    </lineage>
</organism>
<dbReference type="GO" id="GO:0016746">
    <property type="term" value="F:acyltransferase activity"/>
    <property type="evidence" value="ECO:0007669"/>
    <property type="project" value="UniProtKB-KW"/>
</dbReference>
<gene>
    <name evidence="3" type="ORF">ACK2TP_13770</name>
</gene>
<feature type="transmembrane region" description="Helical" evidence="1">
    <location>
        <begin position="291"/>
        <end position="313"/>
    </location>
</feature>
<feature type="transmembrane region" description="Helical" evidence="1">
    <location>
        <begin position="50"/>
        <end position="71"/>
    </location>
</feature>
<feature type="transmembrane region" description="Helical" evidence="1">
    <location>
        <begin position="209"/>
        <end position="230"/>
    </location>
</feature>
<name>A0ABW9KNA7_9BACT</name>
<feature type="transmembrane region" description="Helical" evidence="1">
    <location>
        <begin position="329"/>
        <end position="350"/>
    </location>
</feature>
<dbReference type="EMBL" id="JBJYXY010000001">
    <property type="protein sequence ID" value="MFN2976833.1"/>
    <property type="molecule type" value="Genomic_DNA"/>
</dbReference>